<gene>
    <name evidence="4" type="ORF">H4W34_004459</name>
</gene>
<keyword evidence="2" id="KW-1133">Transmembrane helix</keyword>
<comment type="caution">
    <text evidence="4">The sequence shown here is derived from an EMBL/GenBank/DDBJ whole genome shotgun (WGS) entry which is preliminary data.</text>
</comment>
<evidence type="ECO:0000259" key="3">
    <source>
        <dbReference type="SMART" id="SM00220"/>
    </source>
</evidence>
<dbReference type="Gene3D" id="1.10.510.10">
    <property type="entry name" value="Transferase(Phosphotransferase) domain 1"/>
    <property type="match status" value="1"/>
</dbReference>
<proteinExistence type="predicted"/>
<feature type="transmembrane region" description="Helical" evidence="2">
    <location>
        <begin position="309"/>
        <end position="330"/>
    </location>
</feature>
<protein>
    <recommendedName>
        <fullName evidence="3">Protein kinase domain-containing protein</fullName>
    </recommendedName>
</protein>
<feature type="compositionally biased region" description="Low complexity" evidence="1">
    <location>
        <begin position="174"/>
        <end position="186"/>
    </location>
</feature>
<feature type="compositionally biased region" description="Pro residues" evidence="1">
    <location>
        <begin position="212"/>
        <end position="222"/>
    </location>
</feature>
<evidence type="ECO:0000256" key="1">
    <source>
        <dbReference type="SAM" id="MobiDB-lite"/>
    </source>
</evidence>
<sequence>MSGEHIGPYRLLSALGGGAGAVHRATGPDGRDVAIRTLPGGAAPDLARMREVRSPHVVDVLDADAGYVVTRLVPGRPLADVVAERAPLAGAALHRTALGLAKALAAIHREGLAHGDLHPGTVLMVDDAPVVVDFGIAAADASGDVRAWAAVVAFAAGGAASAPGGLAPLLEAAASAGPESGPSPAELADAVARAEPSGGWAEGGGEAARAPSPAPETTPVPPRAGTGTRSPATGPRPDTGANAGARGLAVAHGWARLLAAMVVVIAVGVAMMMPVAGLALSLVAVTWLRAVTAVTFRDWALAFGRTLATVPYAAAFTVAVPPALLAATMFGVEIDSLAACAFGAGAGAAALWTAPGVRGPRRRLERMFLRLAGSPRTIAVLGAVLALPTLAAVAGALSLTPSFAPMYGAASSLEGTLDRLHGAFDRF</sequence>
<dbReference type="SMART" id="SM00220">
    <property type="entry name" value="S_TKc"/>
    <property type="match status" value="1"/>
</dbReference>
<dbReference type="InterPro" id="IPR000719">
    <property type="entry name" value="Prot_kinase_dom"/>
</dbReference>
<organism evidence="4 5">
    <name type="scientific">Actinomadura algeriensis</name>
    <dbReference type="NCBI Taxonomy" id="1679523"/>
    <lineage>
        <taxon>Bacteria</taxon>
        <taxon>Bacillati</taxon>
        <taxon>Actinomycetota</taxon>
        <taxon>Actinomycetes</taxon>
        <taxon>Streptosporangiales</taxon>
        <taxon>Thermomonosporaceae</taxon>
        <taxon>Actinomadura</taxon>
    </lineage>
</organism>
<feature type="transmembrane region" description="Helical" evidence="2">
    <location>
        <begin position="336"/>
        <end position="357"/>
    </location>
</feature>
<dbReference type="InterPro" id="IPR011009">
    <property type="entry name" value="Kinase-like_dom_sf"/>
</dbReference>
<keyword evidence="2" id="KW-0812">Transmembrane</keyword>
<dbReference type="RefSeq" id="WP_192760976.1">
    <property type="nucleotide sequence ID" value="NZ_JADBDZ010000001.1"/>
</dbReference>
<evidence type="ECO:0000313" key="5">
    <source>
        <dbReference type="Proteomes" id="UP000627838"/>
    </source>
</evidence>
<feature type="domain" description="Protein kinase" evidence="3">
    <location>
        <begin position="9"/>
        <end position="276"/>
    </location>
</feature>
<keyword evidence="2" id="KW-0472">Membrane</keyword>
<feature type="transmembrane region" description="Helical" evidence="2">
    <location>
        <begin position="378"/>
        <end position="399"/>
    </location>
</feature>
<feature type="transmembrane region" description="Helical" evidence="2">
    <location>
        <begin position="257"/>
        <end position="288"/>
    </location>
</feature>
<name>A0ABR9JVM8_9ACTN</name>
<keyword evidence="5" id="KW-1185">Reference proteome</keyword>
<dbReference type="EMBL" id="JADBDZ010000001">
    <property type="protein sequence ID" value="MBE1534626.1"/>
    <property type="molecule type" value="Genomic_DNA"/>
</dbReference>
<reference evidence="4 5" key="1">
    <citation type="submission" date="2020-10" db="EMBL/GenBank/DDBJ databases">
        <title>Sequencing the genomes of 1000 actinobacteria strains.</title>
        <authorList>
            <person name="Klenk H.-P."/>
        </authorList>
    </citation>
    <scope>NUCLEOTIDE SEQUENCE [LARGE SCALE GENOMIC DNA]</scope>
    <source>
        <strain evidence="4 5">DSM 46744</strain>
    </source>
</reference>
<evidence type="ECO:0000313" key="4">
    <source>
        <dbReference type="EMBL" id="MBE1534626.1"/>
    </source>
</evidence>
<feature type="region of interest" description="Disordered" evidence="1">
    <location>
        <begin position="174"/>
        <end position="241"/>
    </location>
</feature>
<dbReference type="SUPFAM" id="SSF56112">
    <property type="entry name" value="Protein kinase-like (PK-like)"/>
    <property type="match status" value="1"/>
</dbReference>
<accession>A0ABR9JVM8</accession>
<dbReference type="Proteomes" id="UP000627838">
    <property type="component" value="Unassembled WGS sequence"/>
</dbReference>
<evidence type="ECO:0000256" key="2">
    <source>
        <dbReference type="SAM" id="Phobius"/>
    </source>
</evidence>